<protein>
    <submittedName>
        <fullName evidence="1">PyrBI operon leader peptide</fullName>
    </submittedName>
</protein>
<reference evidence="1" key="1">
    <citation type="submission" date="2013-08" db="EMBL/GenBank/DDBJ databases">
        <authorList>
            <person name="Mendez C."/>
            <person name="Richter M."/>
            <person name="Ferrer M."/>
            <person name="Sanchez J."/>
        </authorList>
    </citation>
    <scope>NUCLEOTIDE SEQUENCE</scope>
</reference>
<evidence type="ECO:0000313" key="1">
    <source>
        <dbReference type="EMBL" id="EQD39263.1"/>
    </source>
</evidence>
<dbReference type="InterPro" id="IPR027417">
    <property type="entry name" value="P-loop_NTPase"/>
</dbReference>
<feature type="non-terminal residue" evidence="1">
    <location>
        <position position="1"/>
    </location>
</feature>
<gene>
    <name evidence="1" type="ORF">B1A_16938</name>
</gene>
<reference evidence="1" key="2">
    <citation type="journal article" date="2014" name="ISME J.">
        <title>Microbial stratification in low pH oxic and suboxic macroscopic growths along an acid mine drainage.</title>
        <authorList>
            <person name="Mendez-Garcia C."/>
            <person name="Mesa V."/>
            <person name="Sprenger R.R."/>
            <person name="Richter M."/>
            <person name="Diez M.S."/>
            <person name="Solano J."/>
            <person name="Bargiela R."/>
            <person name="Golyshina O.V."/>
            <person name="Manteca A."/>
            <person name="Ramos J.L."/>
            <person name="Gallego J.R."/>
            <person name="Llorente I."/>
            <person name="Martins Dos Santos V.A."/>
            <person name="Jensen O.N."/>
            <person name="Pelaez A.I."/>
            <person name="Sanchez J."/>
            <person name="Ferrer M."/>
        </authorList>
    </citation>
    <scope>NUCLEOTIDE SEQUENCE</scope>
</reference>
<proteinExistence type="predicted"/>
<dbReference type="EMBL" id="AUZX01012451">
    <property type="protein sequence ID" value="EQD39263.1"/>
    <property type="molecule type" value="Genomic_DNA"/>
</dbReference>
<accession>T0Z1Z8</accession>
<dbReference type="InterPro" id="IPR018247">
    <property type="entry name" value="EF_Hand_1_Ca_BS"/>
</dbReference>
<organism evidence="1">
    <name type="scientific">mine drainage metagenome</name>
    <dbReference type="NCBI Taxonomy" id="410659"/>
    <lineage>
        <taxon>unclassified sequences</taxon>
        <taxon>metagenomes</taxon>
        <taxon>ecological metagenomes</taxon>
    </lineage>
</organism>
<comment type="caution">
    <text evidence="1">The sequence shown here is derived from an EMBL/GenBank/DDBJ whole genome shotgun (WGS) entry which is preliminary data.</text>
</comment>
<dbReference type="SUPFAM" id="SSF52540">
    <property type="entry name" value="P-loop containing nucleoside triphosphate hydrolases"/>
    <property type="match status" value="1"/>
</dbReference>
<sequence length="296" mass="33182">GASIGYEGKNNTEDPILVVKDRAVSALSNIISGFDEITDETQRIDGVLLVIDEIHNLRDIDGAAQILRAISTTLDVNRLGKISFMIIGYPEGVERFFAGDPSARRHFDILDLSPMPREEAKEILAKGFESIHLNYDEKEMDKRIDVAGGYPHSIQMIGHYLVDLDQDGNIDGKDWEKALKKSAEELARKDFSEMYDFKGKGTLRETVLNILALEGKPLSKQKLRDLTEGKNIYTKTCLGELKRSGAVKEMPDGMVALHSMLFRAAILVHIYTKANDDKAYSQMIRKYVPTDSQITM</sequence>
<name>T0Z1Z8_9ZZZZ</name>
<dbReference type="PROSITE" id="PS00018">
    <property type="entry name" value="EF_HAND_1"/>
    <property type="match status" value="1"/>
</dbReference>
<dbReference type="PANTHER" id="PTHR34301:SF8">
    <property type="entry name" value="ATPASE DOMAIN-CONTAINING PROTEIN"/>
    <property type="match status" value="1"/>
</dbReference>
<dbReference type="AlphaFoldDB" id="T0Z1Z8"/>
<dbReference type="PANTHER" id="PTHR34301">
    <property type="entry name" value="DNA-BINDING PROTEIN-RELATED"/>
    <property type="match status" value="1"/>
</dbReference>
<dbReference type="Gene3D" id="3.40.50.300">
    <property type="entry name" value="P-loop containing nucleotide triphosphate hydrolases"/>
    <property type="match status" value="1"/>
</dbReference>